<keyword evidence="3" id="KW-1185">Reference proteome</keyword>
<evidence type="ECO:0000256" key="1">
    <source>
        <dbReference type="SAM" id="Phobius"/>
    </source>
</evidence>
<keyword evidence="1" id="KW-0812">Transmembrane</keyword>
<reference evidence="2" key="1">
    <citation type="submission" date="2021-06" db="EMBL/GenBank/DDBJ databases">
        <title>Parelaphostrongylus tenuis whole genome reference sequence.</title>
        <authorList>
            <person name="Garwood T.J."/>
            <person name="Larsen P.A."/>
            <person name="Fountain-Jones N.M."/>
            <person name="Garbe J.R."/>
            <person name="Macchietto M.G."/>
            <person name="Kania S.A."/>
            <person name="Gerhold R.W."/>
            <person name="Richards J.E."/>
            <person name="Wolf T.M."/>
        </authorList>
    </citation>
    <scope>NUCLEOTIDE SEQUENCE</scope>
    <source>
        <strain evidence="2">MNPRO001-30</strain>
        <tissue evidence="2">Meninges</tissue>
    </source>
</reference>
<protein>
    <submittedName>
        <fullName evidence="2">Uncharacterized protein</fullName>
    </submittedName>
</protein>
<evidence type="ECO:0000313" key="3">
    <source>
        <dbReference type="Proteomes" id="UP001196413"/>
    </source>
</evidence>
<dbReference type="Proteomes" id="UP001196413">
    <property type="component" value="Unassembled WGS sequence"/>
</dbReference>
<feature type="transmembrane region" description="Helical" evidence="1">
    <location>
        <begin position="107"/>
        <end position="129"/>
    </location>
</feature>
<proteinExistence type="predicted"/>
<comment type="caution">
    <text evidence="2">The sequence shown here is derived from an EMBL/GenBank/DDBJ whole genome shotgun (WGS) entry which is preliminary data.</text>
</comment>
<keyword evidence="1" id="KW-0472">Membrane</keyword>
<dbReference type="AlphaFoldDB" id="A0AAD5MSQ6"/>
<accession>A0AAD5MSQ6</accession>
<organism evidence="2 3">
    <name type="scientific">Parelaphostrongylus tenuis</name>
    <name type="common">Meningeal worm</name>
    <dbReference type="NCBI Taxonomy" id="148309"/>
    <lineage>
        <taxon>Eukaryota</taxon>
        <taxon>Metazoa</taxon>
        <taxon>Ecdysozoa</taxon>
        <taxon>Nematoda</taxon>
        <taxon>Chromadorea</taxon>
        <taxon>Rhabditida</taxon>
        <taxon>Rhabditina</taxon>
        <taxon>Rhabditomorpha</taxon>
        <taxon>Strongyloidea</taxon>
        <taxon>Metastrongylidae</taxon>
        <taxon>Parelaphostrongylus</taxon>
    </lineage>
</organism>
<evidence type="ECO:0000313" key="2">
    <source>
        <dbReference type="EMBL" id="KAJ1353044.1"/>
    </source>
</evidence>
<keyword evidence="1" id="KW-1133">Transmembrane helix</keyword>
<name>A0AAD5MSQ6_PARTN</name>
<sequence length="138" mass="15720">MPISSSDRHHSVNAAIDNYFRETNEDTIIQKAGRSEVETAENIERELMGLSSMVALSVDQKSNEAPIMGEVTTSSLRHEWMKSPSIKKNVYSVRDTSEFITELPLEYYSGIYSTTIFCFTIAWVALNYFSAFRRECSL</sequence>
<dbReference type="EMBL" id="JAHQIW010001584">
    <property type="protein sequence ID" value="KAJ1353044.1"/>
    <property type="molecule type" value="Genomic_DNA"/>
</dbReference>
<gene>
    <name evidence="2" type="ORF">KIN20_009589</name>
</gene>